<feature type="compositionally biased region" description="Low complexity" evidence="1">
    <location>
        <begin position="620"/>
        <end position="629"/>
    </location>
</feature>
<dbReference type="AlphaFoldDB" id="A0A830HDL9"/>
<name>A0A830HDL9_9CHLO</name>
<feature type="region of interest" description="Disordered" evidence="1">
    <location>
        <begin position="620"/>
        <end position="639"/>
    </location>
</feature>
<dbReference type="InterPro" id="IPR052728">
    <property type="entry name" value="O2_lipid_transport_reg"/>
</dbReference>
<feature type="region of interest" description="Disordered" evidence="1">
    <location>
        <begin position="267"/>
        <end position="318"/>
    </location>
</feature>
<feature type="compositionally biased region" description="Low complexity" evidence="1">
    <location>
        <begin position="292"/>
        <end position="318"/>
    </location>
</feature>
<feature type="transmembrane region" description="Helical" evidence="2">
    <location>
        <begin position="777"/>
        <end position="802"/>
    </location>
</feature>
<feature type="transmembrane region" description="Helical" evidence="2">
    <location>
        <begin position="703"/>
        <end position="728"/>
    </location>
</feature>
<accession>A0A830HDL9</accession>
<organism evidence="5 6">
    <name type="scientific">Pycnococcus provasolii</name>
    <dbReference type="NCBI Taxonomy" id="41880"/>
    <lineage>
        <taxon>Eukaryota</taxon>
        <taxon>Viridiplantae</taxon>
        <taxon>Chlorophyta</taxon>
        <taxon>Pseudoscourfieldiophyceae</taxon>
        <taxon>Pseudoscourfieldiales</taxon>
        <taxon>Pycnococcaceae</taxon>
        <taxon>Pycnococcus</taxon>
    </lineage>
</organism>
<sequence length="821" mass="90295">MAAMALMSLSKTNILCLLIVVVLFVLACFIEICSAFKQTPPSSPSSPPHSHSPPHSLILMNCSSSSSPLGSGRLVDSSFTSPSPSASAFVSPACCSYLETYPSRVEAFLARSGRDLPFDVGMYTDCIHLKDAAHFLATFLVRPGSNVSGFNFNTFFPIAELGVCMPAACNDDDVAFVVKQILNLVDGKDFNRTTNNNLAFLHGTPLASLHSDDFPPVALLRDCDVQVTSQQNDAPSKPDSYGVCAMTVTALLVALSLGSAVLANNKPASTAPTSDVEQASSTEAAGERQLREPLLASSEASSPPAPPGQTTTPTSPQSNKVMRNLVKCFDISYSFQKMTAVPAKSPTDCLNGMRVLSMLWIIMGHTFMMPAAIAGFDNPLDVLSNDYGAKNSWKMQAILGGEMSVDTFFMMSGFLFIWVCYPQAMKTKSGRLPYAAVVAHRYMRITPALSFCLMLYYKVFAFYGNGPFNARYVHSINRRCDTSWWTELLYIQNFYPWNSDDVCMGWTWYLGNDFIFFLVSPLFLMLFTSGGMAASPRARHSNAVVGTVFLVAAIVGCTIGQIFLVYRHNLGVNIFDSHYARYTYWSYNKPYTRFPAWGIGMLCALFCKLEFSPRSSRTAAAEASSPAPEQDSDGQEEEQQVQQSYTGMDILRSVPSSWHHAAVVLAAGTMAYIVLIVTEDFKGKGNNWSVFQEMLWLSFARPMWALCCGVVTLSCATGHVPLVSDFLGHPIWVVPARLTFNAYLVHPIIIKCLAGNMTNYYHFSFQDVMHRWCGNSIYSFALAACVFLLVERPCMSFQTLLMSATKRRSSKRTTASAQTTQ</sequence>
<dbReference type="Proteomes" id="UP000660262">
    <property type="component" value="Unassembled WGS sequence"/>
</dbReference>
<dbReference type="PANTHER" id="PTHR11161:SF0">
    <property type="entry name" value="O-ACYLTRANSFERASE LIKE PROTEIN"/>
    <property type="match status" value="1"/>
</dbReference>
<reference evidence="5" key="1">
    <citation type="submission" date="2020-10" db="EMBL/GenBank/DDBJ databases">
        <title>Unveiling of a novel bifunctional photoreceptor, Dualchrome1, isolated from a cosmopolitan green alga.</title>
        <authorList>
            <person name="Suzuki S."/>
            <person name="Kawachi M."/>
        </authorList>
    </citation>
    <scope>NUCLEOTIDE SEQUENCE</scope>
    <source>
        <strain evidence="5">NIES 2893</strain>
    </source>
</reference>
<feature type="transmembrane region" description="Helical" evidence="2">
    <location>
        <begin position="442"/>
        <end position="463"/>
    </location>
</feature>
<gene>
    <name evidence="5" type="ORF">PPROV_000335700</name>
</gene>
<dbReference type="PANTHER" id="PTHR11161">
    <property type="entry name" value="O-ACYLTRANSFERASE"/>
    <property type="match status" value="1"/>
</dbReference>
<feature type="transmembrane region" description="Helical" evidence="2">
    <location>
        <begin position="355"/>
        <end position="376"/>
    </location>
</feature>
<evidence type="ECO:0000313" key="5">
    <source>
        <dbReference type="EMBL" id="GHP04603.1"/>
    </source>
</evidence>
<evidence type="ECO:0000259" key="4">
    <source>
        <dbReference type="Pfam" id="PF01757"/>
    </source>
</evidence>
<feature type="domain" description="Acyltransferase 3" evidence="4">
    <location>
        <begin position="349"/>
        <end position="787"/>
    </location>
</feature>
<feature type="signal peptide" evidence="3">
    <location>
        <begin position="1"/>
        <end position="35"/>
    </location>
</feature>
<feature type="transmembrane region" description="Helical" evidence="2">
    <location>
        <begin position="240"/>
        <end position="263"/>
    </location>
</feature>
<comment type="caution">
    <text evidence="5">The sequence shown here is derived from an EMBL/GenBank/DDBJ whole genome shotgun (WGS) entry which is preliminary data.</text>
</comment>
<evidence type="ECO:0000256" key="3">
    <source>
        <dbReference type="SAM" id="SignalP"/>
    </source>
</evidence>
<feature type="transmembrane region" description="Helical" evidence="2">
    <location>
        <begin position="396"/>
        <end position="421"/>
    </location>
</feature>
<dbReference type="EMBL" id="BNJQ01000008">
    <property type="protein sequence ID" value="GHP04603.1"/>
    <property type="molecule type" value="Genomic_DNA"/>
</dbReference>
<feature type="compositionally biased region" description="Acidic residues" evidence="1">
    <location>
        <begin position="630"/>
        <end position="639"/>
    </location>
</feature>
<feature type="transmembrane region" description="Helical" evidence="2">
    <location>
        <begin position="543"/>
        <end position="566"/>
    </location>
</feature>
<protein>
    <recommendedName>
        <fullName evidence="4">Acyltransferase 3 domain-containing protein</fullName>
    </recommendedName>
</protein>
<feature type="transmembrane region" description="Helical" evidence="2">
    <location>
        <begin position="514"/>
        <end position="534"/>
    </location>
</feature>
<dbReference type="GO" id="GO:0016747">
    <property type="term" value="F:acyltransferase activity, transferring groups other than amino-acyl groups"/>
    <property type="evidence" value="ECO:0007669"/>
    <property type="project" value="InterPro"/>
</dbReference>
<dbReference type="InterPro" id="IPR002656">
    <property type="entry name" value="Acyl_transf_3_dom"/>
</dbReference>
<keyword evidence="2" id="KW-1133">Transmembrane helix</keyword>
<evidence type="ECO:0000256" key="2">
    <source>
        <dbReference type="SAM" id="Phobius"/>
    </source>
</evidence>
<evidence type="ECO:0000313" key="6">
    <source>
        <dbReference type="Proteomes" id="UP000660262"/>
    </source>
</evidence>
<evidence type="ECO:0000256" key="1">
    <source>
        <dbReference type="SAM" id="MobiDB-lite"/>
    </source>
</evidence>
<keyword evidence="2" id="KW-0812">Transmembrane</keyword>
<dbReference type="OrthoDB" id="514735at2759"/>
<feature type="chain" id="PRO_5032370811" description="Acyltransferase 3 domain-containing protein" evidence="3">
    <location>
        <begin position="36"/>
        <end position="821"/>
    </location>
</feature>
<keyword evidence="3" id="KW-0732">Signal</keyword>
<keyword evidence="6" id="KW-1185">Reference proteome</keyword>
<proteinExistence type="predicted"/>
<keyword evidence="2" id="KW-0472">Membrane</keyword>
<feature type="compositionally biased region" description="Polar residues" evidence="1">
    <location>
        <begin position="267"/>
        <end position="283"/>
    </location>
</feature>
<feature type="transmembrane region" description="Helical" evidence="2">
    <location>
        <begin position="658"/>
        <end position="678"/>
    </location>
</feature>
<dbReference type="Pfam" id="PF01757">
    <property type="entry name" value="Acyl_transf_3"/>
    <property type="match status" value="1"/>
</dbReference>